<gene>
    <name evidence="1" type="ORF">NM688_g2236</name>
</gene>
<evidence type="ECO:0000313" key="1">
    <source>
        <dbReference type="EMBL" id="KAJ3556060.1"/>
    </source>
</evidence>
<name>A0ACC1T9G2_9APHY</name>
<reference evidence="1" key="1">
    <citation type="submission" date="2022-07" db="EMBL/GenBank/DDBJ databases">
        <title>Genome Sequence of Phlebia brevispora.</title>
        <authorList>
            <person name="Buettner E."/>
        </authorList>
    </citation>
    <scope>NUCLEOTIDE SEQUENCE</scope>
    <source>
        <strain evidence="1">MPL23</strain>
    </source>
</reference>
<protein>
    <submittedName>
        <fullName evidence="1">Uncharacterized protein</fullName>
    </submittedName>
</protein>
<proteinExistence type="predicted"/>
<organism evidence="1 2">
    <name type="scientific">Phlebia brevispora</name>
    <dbReference type="NCBI Taxonomy" id="194682"/>
    <lineage>
        <taxon>Eukaryota</taxon>
        <taxon>Fungi</taxon>
        <taxon>Dikarya</taxon>
        <taxon>Basidiomycota</taxon>
        <taxon>Agaricomycotina</taxon>
        <taxon>Agaricomycetes</taxon>
        <taxon>Polyporales</taxon>
        <taxon>Meruliaceae</taxon>
        <taxon>Phlebia</taxon>
    </lineage>
</organism>
<dbReference type="EMBL" id="JANHOG010000274">
    <property type="protein sequence ID" value="KAJ3556060.1"/>
    <property type="molecule type" value="Genomic_DNA"/>
</dbReference>
<comment type="caution">
    <text evidence="1">The sequence shown here is derived from an EMBL/GenBank/DDBJ whole genome shotgun (WGS) entry which is preliminary data.</text>
</comment>
<sequence length="195" mass="20728">MQPVPCWEKVWALPENAPPGSSLRVFKWVKTDKKQHFSDDEGDGDQPLAPLPDEPEAVEGDDEMDQDEATGSVAANTPVPASREVSEPVVPKEESKPATPKPHPLSISFQPPSPTPATDDGLEDSLKPTRDALSSAVPDITPDSMSIDMSGLGPDGEPFEGTNDLTQLHPSDAILGGPLLEQEGMQEDPFTGPSA</sequence>
<accession>A0ACC1T9G2</accession>
<keyword evidence="2" id="KW-1185">Reference proteome</keyword>
<dbReference type="Proteomes" id="UP001148662">
    <property type="component" value="Unassembled WGS sequence"/>
</dbReference>
<evidence type="ECO:0000313" key="2">
    <source>
        <dbReference type="Proteomes" id="UP001148662"/>
    </source>
</evidence>